<name>A0AAV6MDU9_9ROSI</name>
<evidence type="ECO:0000313" key="5">
    <source>
        <dbReference type="Proteomes" id="UP000685013"/>
    </source>
</evidence>
<keyword evidence="5" id="KW-1185">Reference proteome</keyword>
<feature type="region of interest" description="Disordered" evidence="2">
    <location>
        <begin position="427"/>
        <end position="492"/>
    </location>
</feature>
<evidence type="ECO:0000313" key="4">
    <source>
        <dbReference type="EMBL" id="KAG6579176.1"/>
    </source>
</evidence>
<feature type="non-terminal residue" evidence="4">
    <location>
        <position position="1"/>
    </location>
</feature>
<comment type="caution">
    <text evidence="4">The sequence shown here is derived from an EMBL/GenBank/DDBJ whole genome shotgun (WGS) entry which is preliminary data.</text>
</comment>
<evidence type="ECO:0000259" key="3">
    <source>
        <dbReference type="SMART" id="SM00128"/>
    </source>
</evidence>
<reference evidence="4 5" key="1">
    <citation type="journal article" date="2021" name="Hortic Res">
        <title>The domestication of Cucurbita argyrosperma as revealed by the genome of its wild relative.</title>
        <authorList>
            <person name="Barrera-Redondo J."/>
            <person name="Sanchez-de la Vega G."/>
            <person name="Aguirre-Liguori J.A."/>
            <person name="Castellanos-Morales G."/>
            <person name="Gutierrez-Guerrero Y.T."/>
            <person name="Aguirre-Dugua X."/>
            <person name="Aguirre-Planter E."/>
            <person name="Tenaillon M.I."/>
            <person name="Lira-Saade R."/>
            <person name="Eguiarte L.E."/>
        </authorList>
    </citation>
    <scope>NUCLEOTIDE SEQUENCE [LARGE SCALE GENOMIC DNA]</scope>
    <source>
        <strain evidence="4">JBR-2021</strain>
    </source>
</reference>
<dbReference type="InterPro" id="IPR045849">
    <property type="entry name" value="IP5P_plant"/>
</dbReference>
<sequence length="512" mass="58071">MAGKHGQVMWPRLVANKILKKRLGSNSFVADIPSNNTSQSLLQIPLFAQSSSLPNAFYKPPIQNYKVFVSTWNVGGVAPNQDLDMEDWVDISCDIYVFGFQEIVPLKASNVFGSENREICSQWNSMIREALKKKVNQTFKCIISKQMVGIMISVWVRSDLHPFIRSPSVSCIGCGIMSCLGNKGSVSVRFRLHETSFCFVCTHLASGGKEGDEKNRNDNVCDILCRTSFPKGPSLDLPNKILQHDRVVLFGDLNYRISLPEETTRLLVERKDWDTLLQHDQLKMEMMDGQVLEGWEEGNIKFGPTYKYYPNSEVYYGGLHGLKAEKRRAPAWCDRIIWNGKGLKQVSYDRGESNLSDHRPVMAIFTVEVETITNLKTLRGFFLSNRFEQLNNSDAPFVVDEEEDEEEMFSTADFVYIEPVVSNSHMNDGQTDNIASDNLSGVSLSSADNTRSSEEIAEYEAESSSINAQNQTHEHVSDQPTEAASQHPMRTRNLKKIRKRCNYHNSDHRDCY</sequence>
<accession>A0AAV6MDU9</accession>
<feature type="compositionally biased region" description="Polar residues" evidence="2">
    <location>
        <begin position="427"/>
        <end position="450"/>
    </location>
</feature>
<dbReference type="GO" id="GO:0046856">
    <property type="term" value="P:phosphatidylinositol dephosphorylation"/>
    <property type="evidence" value="ECO:0007669"/>
    <property type="project" value="InterPro"/>
</dbReference>
<dbReference type="EMBL" id="JAGKQH010000015">
    <property type="protein sequence ID" value="KAG6579176.1"/>
    <property type="molecule type" value="Genomic_DNA"/>
</dbReference>
<dbReference type="GO" id="GO:0004439">
    <property type="term" value="F:phosphatidylinositol-4,5-bisphosphate 5-phosphatase activity"/>
    <property type="evidence" value="ECO:0007669"/>
    <property type="project" value="TreeGrafter"/>
</dbReference>
<dbReference type="Proteomes" id="UP000685013">
    <property type="component" value="Chromosome 15"/>
</dbReference>
<feature type="domain" description="Inositol polyphosphate-related phosphatase" evidence="3">
    <location>
        <begin position="63"/>
        <end position="373"/>
    </location>
</feature>
<dbReference type="AlphaFoldDB" id="A0AAV6MDU9"/>
<gene>
    <name evidence="4" type="primary">IP5P9</name>
    <name evidence="4" type="ORF">SDJN03_23624</name>
</gene>
<dbReference type="GO" id="GO:0004445">
    <property type="term" value="F:inositol-polyphosphate 5-phosphatase activity"/>
    <property type="evidence" value="ECO:0007669"/>
    <property type="project" value="InterPro"/>
</dbReference>
<dbReference type="GO" id="GO:0034485">
    <property type="term" value="F:phosphatidylinositol-3,4,5-trisphosphate 5-phosphatase activity"/>
    <property type="evidence" value="ECO:0007669"/>
    <property type="project" value="TreeGrafter"/>
</dbReference>
<proteinExistence type="predicted"/>
<organism evidence="4 5">
    <name type="scientific">Cucurbita argyrosperma subsp. sororia</name>
    <dbReference type="NCBI Taxonomy" id="37648"/>
    <lineage>
        <taxon>Eukaryota</taxon>
        <taxon>Viridiplantae</taxon>
        <taxon>Streptophyta</taxon>
        <taxon>Embryophyta</taxon>
        <taxon>Tracheophyta</taxon>
        <taxon>Spermatophyta</taxon>
        <taxon>Magnoliopsida</taxon>
        <taxon>eudicotyledons</taxon>
        <taxon>Gunneridae</taxon>
        <taxon>Pentapetalae</taxon>
        <taxon>rosids</taxon>
        <taxon>fabids</taxon>
        <taxon>Cucurbitales</taxon>
        <taxon>Cucurbitaceae</taxon>
        <taxon>Cucurbiteae</taxon>
        <taxon>Cucurbita</taxon>
    </lineage>
</organism>
<evidence type="ECO:0000256" key="1">
    <source>
        <dbReference type="ARBA" id="ARBA00022801"/>
    </source>
</evidence>
<evidence type="ECO:0000256" key="2">
    <source>
        <dbReference type="SAM" id="MobiDB-lite"/>
    </source>
</evidence>
<dbReference type="PANTHER" id="PTHR45666">
    <property type="entry name" value="TYPE IV INOSITOL POLYPHOSPHATE 5-PHOSPHATASE 9"/>
    <property type="match status" value="1"/>
</dbReference>
<protein>
    <submittedName>
        <fullName evidence="4">Type IV inositol polyphosphate 5-phosphatase 9</fullName>
    </submittedName>
</protein>
<dbReference type="InterPro" id="IPR000300">
    <property type="entry name" value="IPPc"/>
</dbReference>
<dbReference type="SMART" id="SM00128">
    <property type="entry name" value="IPPc"/>
    <property type="match status" value="1"/>
</dbReference>
<keyword evidence="1" id="KW-0378">Hydrolase</keyword>
<dbReference type="PANTHER" id="PTHR45666:SF18">
    <property type="entry name" value="TYPE IV INOSITOL POLYPHOSPHATE 5-PHOSPHATASE 9"/>
    <property type="match status" value="1"/>
</dbReference>
<dbReference type="Pfam" id="PF22669">
    <property type="entry name" value="Exo_endo_phos2"/>
    <property type="match status" value="1"/>
</dbReference>